<proteinExistence type="predicted"/>
<protein>
    <submittedName>
        <fullName evidence="2">Uncharacterized protein</fullName>
    </submittedName>
</protein>
<comment type="caution">
    <text evidence="2">The sequence shown here is derived from an EMBL/GenBank/DDBJ whole genome shotgun (WGS) entry which is preliminary data.</text>
</comment>
<dbReference type="SUPFAM" id="SSF143744">
    <property type="entry name" value="GlcG-like"/>
    <property type="match status" value="1"/>
</dbReference>
<feature type="chain" id="PRO_5047460420" evidence="1">
    <location>
        <begin position="19"/>
        <end position="127"/>
    </location>
</feature>
<gene>
    <name evidence="2" type="ORF">ACFOZ4_21365</name>
</gene>
<keyword evidence="3" id="KW-1185">Reference proteome</keyword>
<name>A0ABV8LS46_9ACTN</name>
<feature type="signal peptide" evidence="1">
    <location>
        <begin position="1"/>
        <end position="18"/>
    </location>
</feature>
<dbReference type="Proteomes" id="UP001595816">
    <property type="component" value="Unassembled WGS sequence"/>
</dbReference>
<reference evidence="3" key="1">
    <citation type="journal article" date="2019" name="Int. J. Syst. Evol. Microbiol.">
        <title>The Global Catalogue of Microorganisms (GCM) 10K type strain sequencing project: providing services to taxonomists for standard genome sequencing and annotation.</title>
        <authorList>
            <consortium name="The Broad Institute Genomics Platform"/>
            <consortium name="The Broad Institute Genome Sequencing Center for Infectious Disease"/>
            <person name="Wu L."/>
            <person name="Ma J."/>
        </authorList>
    </citation>
    <scope>NUCLEOTIDE SEQUENCE [LARGE SCALE GENOMIC DNA]</scope>
    <source>
        <strain evidence="3">CGMCC 4.7289</strain>
    </source>
</reference>
<evidence type="ECO:0000256" key="1">
    <source>
        <dbReference type="SAM" id="SignalP"/>
    </source>
</evidence>
<keyword evidence="1" id="KW-0732">Signal</keyword>
<dbReference type="EMBL" id="JBHSAY010000010">
    <property type="protein sequence ID" value="MFC4133167.1"/>
    <property type="molecule type" value="Genomic_DNA"/>
</dbReference>
<sequence length="127" mass="12754">MAFGLAAAVVITPVSAHAGQVAKALIVGGLGVEGDGFYSELVAVTTFAIRLPVPQPTEVDVTVFDVDGTVLGGTSTQDAPQFGYDICLTHALHRGGVPVGVVGISGDGIDQDDMIAAAGRTGFAITD</sequence>
<dbReference type="InterPro" id="IPR038084">
    <property type="entry name" value="PduO/GlcC-like_sf"/>
</dbReference>
<evidence type="ECO:0000313" key="2">
    <source>
        <dbReference type="EMBL" id="MFC4133167.1"/>
    </source>
</evidence>
<accession>A0ABV8LS46</accession>
<organism evidence="2 3">
    <name type="scientific">Hamadaea flava</name>
    <dbReference type="NCBI Taxonomy" id="1742688"/>
    <lineage>
        <taxon>Bacteria</taxon>
        <taxon>Bacillati</taxon>
        <taxon>Actinomycetota</taxon>
        <taxon>Actinomycetes</taxon>
        <taxon>Micromonosporales</taxon>
        <taxon>Micromonosporaceae</taxon>
        <taxon>Hamadaea</taxon>
    </lineage>
</organism>
<evidence type="ECO:0000313" key="3">
    <source>
        <dbReference type="Proteomes" id="UP001595816"/>
    </source>
</evidence>
<dbReference type="RefSeq" id="WP_253761024.1">
    <property type="nucleotide sequence ID" value="NZ_JAMZDZ010000001.1"/>
</dbReference>